<dbReference type="Proteomes" id="UP000664940">
    <property type="component" value="Unassembled WGS sequence"/>
</dbReference>
<proteinExistence type="predicted"/>
<dbReference type="GO" id="GO:0005737">
    <property type="term" value="C:cytoplasm"/>
    <property type="evidence" value="ECO:0007669"/>
    <property type="project" value="TreeGrafter"/>
</dbReference>
<dbReference type="InterPro" id="IPR029062">
    <property type="entry name" value="Class_I_gatase-like"/>
</dbReference>
<dbReference type="Pfam" id="PF13507">
    <property type="entry name" value="GATase_5"/>
    <property type="match status" value="1"/>
</dbReference>
<protein>
    <submittedName>
        <fullName evidence="1">Phosphoribosylformylglycinamidine synthase</fullName>
    </submittedName>
</protein>
<dbReference type="Gene3D" id="3.40.50.880">
    <property type="match status" value="1"/>
</dbReference>
<dbReference type="EMBL" id="JABVXQ010000008">
    <property type="protein sequence ID" value="KAF6096071.1"/>
    <property type="molecule type" value="Genomic_DNA"/>
</dbReference>
<reference evidence="1 2" key="1">
    <citation type="journal article" date="2020" name="Nature">
        <title>Six reference-quality genomes reveal evolution of bat adaptations.</title>
        <authorList>
            <person name="Jebb D."/>
            <person name="Huang Z."/>
            <person name="Pippel M."/>
            <person name="Hughes G.M."/>
            <person name="Lavrichenko K."/>
            <person name="Devanna P."/>
            <person name="Winkler S."/>
            <person name="Jermiin L.S."/>
            <person name="Skirmuntt E.C."/>
            <person name="Katzourakis A."/>
            <person name="Burkitt-Gray L."/>
            <person name="Ray D.A."/>
            <person name="Sullivan K.A.M."/>
            <person name="Roscito J.G."/>
            <person name="Kirilenko B.M."/>
            <person name="Davalos L.M."/>
            <person name="Corthals A.P."/>
            <person name="Power M.L."/>
            <person name="Jones G."/>
            <person name="Ransome R.D."/>
            <person name="Dechmann D.K.N."/>
            <person name="Locatelli A.G."/>
            <person name="Puechmaille S.J."/>
            <person name="Fedrigo O."/>
            <person name="Jarvis E.D."/>
            <person name="Hiller M."/>
            <person name="Vernes S.C."/>
            <person name="Myers E.W."/>
            <person name="Teeling E.C."/>
        </authorList>
    </citation>
    <scope>NUCLEOTIDE SEQUENCE [LARGE SCALE GENOMIC DNA]</scope>
    <source>
        <strain evidence="1">Bat1K_MPI-CBG_1</strain>
    </source>
</reference>
<accession>A0A834DX99</accession>
<comment type="caution">
    <text evidence="1">The sequence shown here is derived from an EMBL/GenBank/DDBJ whole genome shotgun (WGS) entry which is preliminary data.</text>
</comment>
<dbReference type="AlphaFoldDB" id="A0A834DX99"/>
<evidence type="ECO:0000313" key="2">
    <source>
        <dbReference type="Proteomes" id="UP000664940"/>
    </source>
</evidence>
<name>A0A834DX99_9CHIR</name>
<dbReference type="SUPFAM" id="SSF52317">
    <property type="entry name" value="Class I glutamine amidotransferase-like"/>
    <property type="match status" value="1"/>
</dbReference>
<dbReference type="PANTHER" id="PTHR10099">
    <property type="entry name" value="PHOSPHORIBOSYLFORMYLGLYCINAMIDINE SYNTHASE"/>
    <property type="match status" value="1"/>
</dbReference>
<dbReference type="PANTHER" id="PTHR10099:SF1">
    <property type="entry name" value="PHOSPHORIBOSYLFORMYLGLYCINAMIDINE SYNTHASE"/>
    <property type="match status" value="1"/>
</dbReference>
<evidence type="ECO:0000313" key="1">
    <source>
        <dbReference type="EMBL" id="KAF6096071.1"/>
    </source>
</evidence>
<dbReference type="GO" id="GO:0004642">
    <property type="term" value="F:phosphoribosylformylglycinamidine synthase activity"/>
    <property type="evidence" value="ECO:0007669"/>
    <property type="project" value="TreeGrafter"/>
</dbReference>
<dbReference type="PROSITE" id="PS51273">
    <property type="entry name" value="GATASE_TYPE_1"/>
    <property type="match status" value="1"/>
</dbReference>
<dbReference type="GO" id="GO:0006164">
    <property type="term" value="P:purine nucleotide biosynthetic process"/>
    <property type="evidence" value="ECO:0007669"/>
    <property type="project" value="TreeGrafter"/>
</dbReference>
<dbReference type="CDD" id="cd01740">
    <property type="entry name" value="GATase1_FGAR_AT"/>
    <property type="match status" value="1"/>
</dbReference>
<organism evidence="1 2">
    <name type="scientific">Phyllostomus discolor</name>
    <name type="common">pale spear-nosed bat</name>
    <dbReference type="NCBI Taxonomy" id="89673"/>
    <lineage>
        <taxon>Eukaryota</taxon>
        <taxon>Metazoa</taxon>
        <taxon>Chordata</taxon>
        <taxon>Craniata</taxon>
        <taxon>Vertebrata</taxon>
        <taxon>Euteleostomi</taxon>
        <taxon>Mammalia</taxon>
        <taxon>Eutheria</taxon>
        <taxon>Laurasiatheria</taxon>
        <taxon>Chiroptera</taxon>
        <taxon>Yangochiroptera</taxon>
        <taxon>Phyllostomidae</taxon>
        <taxon>Phyllostominae</taxon>
        <taxon>Phyllostomus</taxon>
    </lineage>
</organism>
<dbReference type="SMART" id="SM01211">
    <property type="entry name" value="GATase_5"/>
    <property type="match status" value="1"/>
</dbReference>
<sequence>MADAFHLAGFEVWDVTMQDLCVGAIKLDTFRGVAFVGGFSYADVLGSAKGWAAAVTFHPQAGAELRRFRKRPDTFSLGVCNGCQLLALLGWVGGSPSEEEGEKGQDSWTAQPGLLLRHNLSGRFESRWASVRVGPGPALMLRGMEGAVLPVWSAHGEGYMAFSSPELQAQIEAKGLAPLHWADDDGNPTEQYPLNPNGSPGGVAGICSLDGRHLALMPHPERAVRLWQWAWRPPPFDTLTTSPWLQLFINARNWTQEGGC</sequence>
<gene>
    <name evidence="1" type="ORF">HJG60_014819</name>
</gene>